<dbReference type="GO" id="GO:0006310">
    <property type="term" value="P:DNA recombination"/>
    <property type="evidence" value="ECO:0007669"/>
    <property type="project" value="InterPro"/>
</dbReference>
<keyword evidence="5 9" id="KW-0269">Exonuclease</keyword>
<dbReference type="Proteomes" id="UP000176450">
    <property type="component" value="Unassembled WGS sequence"/>
</dbReference>
<dbReference type="PANTHER" id="PTHR30255:SF2">
    <property type="entry name" value="SINGLE-STRANDED-DNA-SPECIFIC EXONUCLEASE RECJ"/>
    <property type="match status" value="1"/>
</dbReference>
<dbReference type="NCBIfam" id="TIGR00644">
    <property type="entry name" value="recJ"/>
    <property type="match status" value="1"/>
</dbReference>
<evidence type="ECO:0000256" key="2">
    <source>
        <dbReference type="ARBA" id="ARBA00019841"/>
    </source>
</evidence>
<feature type="domain" description="DHHA1" evidence="7">
    <location>
        <begin position="349"/>
        <end position="437"/>
    </location>
</feature>
<evidence type="ECO:0000256" key="1">
    <source>
        <dbReference type="ARBA" id="ARBA00005915"/>
    </source>
</evidence>
<comment type="similarity">
    <text evidence="1">Belongs to the RecJ family.</text>
</comment>
<dbReference type="AlphaFoldDB" id="A0A1F6AX36"/>
<evidence type="ECO:0000259" key="7">
    <source>
        <dbReference type="Pfam" id="PF02272"/>
    </source>
</evidence>
<feature type="domain" description="RecJ OB" evidence="8">
    <location>
        <begin position="454"/>
        <end position="562"/>
    </location>
</feature>
<evidence type="ECO:0000256" key="3">
    <source>
        <dbReference type="ARBA" id="ARBA00022722"/>
    </source>
</evidence>
<name>A0A1F6AX36_9BACT</name>
<dbReference type="GO" id="GO:0006281">
    <property type="term" value="P:DNA repair"/>
    <property type="evidence" value="ECO:0007669"/>
    <property type="project" value="InterPro"/>
</dbReference>
<evidence type="ECO:0000256" key="4">
    <source>
        <dbReference type="ARBA" id="ARBA00022801"/>
    </source>
</evidence>
<keyword evidence="4" id="KW-0378">Hydrolase</keyword>
<evidence type="ECO:0000259" key="8">
    <source>
        <dbReference type="Pfam" id="PF17768"/>
    </source>
</evidence>
<dbReference type="SUPFAM" id="SSF64182">
    <property type="entry name" value="DHH phosphoesterases"/>
    <property type="match status" value="1"/>
</dbReference>
<comment type="caution">
    <text evidence="9">The sequence shown here is derived from an EMBL/GenBank/DDBJ whole genome shotgun (WGS) entry which is preliminary data.</text>
</comment>
<reference evidence="9 10" key="1">
    <citation type="journal article" date="2016" name="Nat. Commun.">
        <title>Thousands of microbial genomes shed light on interconnected biogeochemical processes in an aquifer system.</title>
        <authorList>
            <person name="Anantharaman K."/>
            <person name="Brown C.T."/>
            <person name="Hug L.A."/>
            <person name="Sharon I."/>
            <person name="Castelle C.J."/>
            <person name="Probst A.J."/>
            <person name="Thomas B.C."/>
            <person name="Singh A."/>
            <person name="Wilkins M.J."/>
            <person name="Karaoz U."/>
            <person name="Brodie E.L."/>
            <person name="Williams K.H."/>
            <person name="Hubbard S.S."/>
            <person name="Banfield J.F."/>
        </authorList>
    </citation>
    <scope>NUCLEOTIDE SEQUENCE [LARGE SCALE GENOMIC DNA]</scope>
</reference>
<dbReference type="InterPro" id="IPR001667">
    <property type="entry name" value="DDH_dom"/>
</dbReference>
<proteinExistence type="inferred from homology"/>
<dbReference type="InterPro" id="IPR038763">
    <property type="entry name" value="DHH_sf"/>
</dbReference>
<organism evidence="9 10">
    <name type="scientific">Candidatus Gottesmanbacteria bacterium RIFCSPLOWO2_01_FULL_46_9</name>
    <dbReference type="NCBI Taxonomy" id="1798394"/>
    <lineage>
        <taxon>Bacteria</taxon>
        <taxon>Candidatus Gottesmaniibacteriota</taxon>
    </lineage>
</organism>
<feature type="domain" description="DDH" evidence="6">
    <location>
        <begin position="78"/>
        <end position="226"/>
    </location>
</feature>
<dbReference type="InterPro" id="IPR003156">
    <property type="entry name" value="DHHA1_dom"/>
</dbReference>
<dbReference type="GO" id="GO:0008409">
    <property type="term" value="F:5'-3' exonuclease activity"/>
    <property type="evidence" value="ECO:0007669"/>
    <property type="project" value="InterPro"/>
</dbReference>
<dbReference type="PANTHER" id="PTHR30255">
    <property type="entry name" value="SINGLE-STRANDED-DNA-SPECIFIC EXONUCLEASE RECJ"/>
    <property type="match status" value="1"/>
</dbReference>
<keyword evidence="3" id="KW-0540">Nuclease</keyword>
<dbReference type="InterPro" id="IPR051673">
    <property type="entry name" value="SSDNA_exonuclease_RecJ"/>
</dbReference>
<evidence type="ECO:0000313" key="10">
    <source>
        <dbReference type="Proteomes" id="UP000176450"/>
    </source>
</evidence>
<dbReference type="Pfam" id="PF01368">
    <property type="entry name" value="DHH"/>
    <property type="match status" value="1"/>
</dbReference>
<evidence type="ECO:0000259" key="6">
    <source>
        <dbReference type="Pfam" id="PF01368"/>
    </source>
</evidence>
<protein>
    <recommendedName>
        <fullName evidence="2">Single-stranded-DNA-specific exonuclease RecJ</fullName>
    </recommendedName>
</protein>
<dbReference type="EMBL" id="MFJX01000076">
    <property type="protein sequence ID" value="OGG29251.1"/>
    <property type="molecule type" value="Genomic_DNA"/>
</dbReference>
<gene>
    <name evidence="9" type="ORF">A3A63_00250</name>
</gene>
<dbReference type="Pfam" id="PF17768">
    <property type="entry name" value="RecJ_OB"/>
    <property type="match status" value="1"/>
</dbReference>
<dbReference type="Gene3D" id="2.40.50.460">
    <property type="match status" value="1"/>
</dbReference>
<dbReference type="InterPro" id="IPR041122">
    <property type="entry name" value="RecJ_OB"/>
</dbReference>
<accession>A0A1F6AX36</accession>
<dbReference type="Pfam" id="PF02272">
    <property type="entry name" value="DHHA1"/>
    <property type="match status" value="1"/>
</dbReference>
<evidence type="ECO:0000313" key="9">
    <source>
        <dbReference type="EMBL" id="OGG29251.1"/>
    </source>
</evidence>
<dbReference type="InterPro" id="IPR004610">
    <property type="entry name" value="RecJ"/>
</dbReference>
<evidence type="ECO:0000256" key="5">
    <source>
        <dbReference type="ARBA" id="ARBA00022839"/>
    </source>
</evidence>
<dbReference type="Gene3D" id="3.90.1640.30">
    <property type="match status" value="1"/>
</dbReference>
<dbReference type="GO" id="GO:0003676">
    <property type="term" value="F:nucleic acid binding"/>
    <property type="evidence" value="ECO:0007669"/>
    <property type="project" value="InterPro"/>
</dbReference>
<sequence length="565" mass="62148">MKKWQILAKLETRNSKLETRSIIDFLLNNRGLKTKKEIQQFLHPPDPHEFTASDVGIGKKSLVTALKRITKAIEKKESIVVYSDYDADGITAGTIMWETLYKLGAKVMPYIPHRVDEGYGLSKKGIDRVKEQYSPTLIVTVDHGITAWEKVEYAKSLGIEVIVTDHHVKPAKLPDCTIVHTINLCGAGVSWFVAKELIAKLLPRRQAGETRNSKLDELVALAAIGTIADLVPLVGANRSIVKHGLIAINRTSRVGLTALLADAGLTIGSLSTYDISHVLAPRLNAMGRLVHAMDALRLLCTGQADKAMILARKLGLTNKERQQLTADTSLHAKNMVGDSRKNGVLKKLLFIAHDSYNQGVIGLVAGKLVEEFYRPSIVLFKGELISKASARSIAGFNIVEAIRSCSDILVDVGGHPMAAGFTVETKYLVKLQSRLEAIAEAQINDEALIRTLRVDMEIPLRFADENLWQAIRDFEPFGFGNPEPVFVSRQVMVDDSRLVGADGKHLKLRIMGDGLTSTVDAIAFGFGSIAGTIRPDKPVDIAYSVDMNVWRGVRKLQLIIKDIQL</sequence>